<evidence type="ECO:0000256" key="2">
    <source>
        <dbReference type="ARBA" id="ARBA00023253"/>
    </source>
</evidence>
<dbReference type="Gene3D" id="3.40.50.11350">
    <property type="match status" value="1"/>
</dbReference>
<evidence type="ECO:0008006" key="7">
    <source>
        <dbReference type="Google" id="ProtNLM"/>
    </source>
</evidence>
<evidence type="ECO:0000256" key="4">
    <source>
        <dbReference type="SAM" id="Phobius"/>
    </source>
</evidence>
<keyword evidence="4" id="KW-1133">Transmembrane helix</keyword>
<dbReference type="PANTHER" id="PTHR13398">
    <property type="entry name" value="GDP-FUCOSE PROTEIN O-FUCOSYLTRANSFERASE 2"/>
    <property type="match status" value="1"/>
</dbReference>
<feature type="transmembrane region" description="Helical" evidence="4">
    <location>
        <begin position="15"/>
        <end position="33"/>
    </location>
</feature>
<comment type="caution">
    <text evidence="5">The sequence shown here is derived from an EMBL/GenBank/DDBJ whole genome shotgun (WGS) entry which is preliminary data.</text>
</comment>
<keyword evidence="1" id="KW-0808">Transferase</keyword>
<keyword evidence="2" id="KW-0294">Fucose metabolism</keyword>
<dbReference type="PANTHER" id="PTHR13398:SF0">
    <property type="entry name" value="GDP-FUCOSE PROTEIN O-FUCOSYLTRANSFERASE 2"/>
    <property type="match status" value="1"/>
</dbReference>
<keyword evidence="4" id="KW-0472">Membrane</keyword>
<dbReference type="CDD" id="cd11296">
    <property type="entry name" value="O-FucT_like"/>
    <property type="match status" value="1"/>
</dbReference>
<keyword evidence="3" id="KW-0119">Carbohydrate metabolism</keyword>
<dbReference type="OrthoDB" id="2020419at2759"/>
<reference evidence="5 6" key="1">
    <citation type="submission" date="2018-08" db="EMBL/GenBank/DDBJ databases">
        <title>Genome and evolution of the arbuscular mycorrhizal fungus Diversispora epigaea (formerly Glomus versiforme) and its bacterial endosymbionts.</title>
        <authorList>
            <person name="Sun X."/>
            <person name="Fei Z."/>
            <person name="Harrison M."/>
        </authorList>
    </citation>
    <scope>NUCLEOTIDE SEQUENCE [LARGE SCALE GENOMIC DNA]</scope>
    <source>
        <strain evidence="5 6">IT104</strain>
    </source>
</reference>
<protein>
    <recommendedName>
        <fullName evidence="7">Proteophosphoglycan 5</fullName>
    </recommendedName>
</protein>
<evidence type="ECO:0000256" key="1">
    <source>
        <dbReference type="ARBA" id="ARBA00022679"/>
    </source>
</evidence>
<dbReference type="GO" id="GO:0046922">
    <property type="term" value="F:peptide-O-fucosyltransferase activity"/>
    <property type="evidence" value="ECO:0007669"/>
    <property type="project" value="InterPro"/>
</dbReference>
<evidence type="ECO:0000313" key="5">
    <source>
        <dbReference type="EMBL" id="RHZ72499.1"/>
    </source>
</evidence>
<accession>A0A397I9L7</accession>
<dbReference type="GO" id="GO:0005783">
    <property type="term" value="C:endoplasmic reticulum"/>
    <property type="evidence" value="ECO:0007669"/>
    <property type="project" value="UniProtKB-SubCell"/>
</dbReference>
<keyword evidence="4" id="KW-0812">Transmembrane</keyword>
<evidence type="ECO:0000313" key="6">
    <source>
        <dbReference type="Proteomes" id="UP000266861"/>
    </source>
</evidence>
<keyword evidence="6" id="KW-1185">Reference proteome</keyword>
<gene>
    <name evidence="5" type="ORF">Glove_242g61</name>
</gene>
<sequence length="526" mass="60902">MAILRKYPIFQLRQFPSRFIVLLGIFSILWYIINTQVSPSHDYIEIPITSDIIEIPITNDTKNDVSTTKVIIEDEELESPISNDPQNNTTNNNIIEDDEEEGGELEIINSNNSSTEEQIIRINQKYCGQPICKFLYVYFHSEQETKANLHFRSFTQLSEALNRTMVLTNVGHSRIQACKPFTFDFYYNVEKLKEEFPNVKFIEQSKFLNWVEERNLVNVPPDAEKIPLQLTIDHYQMYLNGNHLKSILYHEVNPDIPSFMEKGCFDLVKGLDLTDNKTLGKISFQYLNISGKDIKRPEARKKFSQFLVKSFDTDSDIMLVKHKIGEPLFPIVMPIIPYADHIIEESYKIRNKLLPKYIAIHWRMEQAIPELLPECAKNLVQTIKLLFNITDIKNVYLATDYPLLANSSQSATFRNLTEYHETAMKILKENIKFNTWVSFDGLKELREDGIHEEEFLGAGLQGILDKLVCVHSSYFVSGPNGCSRILSTFTRTIAQLRKSMKDEGDMSLKNVILRWKPPMMEKVSTN</sequence>
<dbReference type="InterPro" id="IPR045130">
    <property type="entry name" value="OFUT2-like"/>
</dbReference>
<proteinExistence type="predicted"/>
<evidence type="ECO:0000256" key="3">
    <source>
        <dbReference type="ARBA" id="ARBA00023277"/>
    </source>
</evidence>
<organism evidence="5 6">
    <name type="scientific">Diversispora epigaea</name>
    <dbReference type="NCBI Taxonomy" id="1348612"/>
    <lineage>
        <taxon>Eukaryota</taxon>
        <taxon>Fungi</taxon>
        <taxon>Fungi incertae sedis</taxon>
        <taxon>Mucoromycota</taxon>
        <taxon>Glomeromycotina</taxon>
        <taxon>Glomeromycetes</taxon>
        <taxon>Diversisporales</taxon>
        <taxon>Diversisporaceae</taxon>
        <taxon>Diversispora</taxon>
    </lineage>
</organism>
<name>A0A397I9L7_9GLOM</name>
<dbReference type="Proteomes" id="UP000266861">
    <property type="component" value="Unassembled WGS sequence"/>
</dbReference>
<dbReference type="EMBL" id="PQFF01000224">
    <property type="protein sequence ID" value="RHZ72499.1"/>
    <property type="molecule type" value="Genomic_DNA"/>
</dbReference>
<dbReference type="AlphaFoldDB" id="A0A397I9L7"/>
<dbReference type="GO" id="GO:0006004">
    <property type="term" value="P:fucose metabolic process"/>
    <property type="evidence" value="ECO:0007669"/>
    <property type="project" value="UniProtKB-KW"/>
</dbReference>